<gene>
    <name evidence="2" type="ORF">Taro_042096</name>
</gene>
<protein>
    <recommendedName>
        <fullName evidence="1">Putative plant transposon protein domain-containing protein</fullName>
    </recommendedName>
</protein>
<keyword evidence="3" id="KW-1185">Reference proteome</keyword>
<evidence type="ECO:0000313" key="3">
    <source>
        <dbReference type="Proteomes" id="UP000652761"/>
    </source>
</evidence>
<accession>A0A843WFZ3</accession>
<comment type="caution">
    <text evidence="2">The sequence shown here is derived from an EMBL/GenBank/DDBJ whole genome shotgun (WGS) entry which is preliminary data.</text>
</comment>
<dbReference type="AlphaFoldDB" id="A0A843WFZ3"/>
<organism evidence="2 3">
    <name type="scientific">Colocasia esculenta</name>
    <name type="common">Wild taro</name>
    <name type="synonym">Arum esculentum</name>
    <dbReference type="NCBI Taxonomy" id="4460"/>
    <lineage>
        <taxon>Eukaryota</taxon>
        <taxon>Viridiplantae</taxon>
        <taxon>Streptophyta</taxon>
        <taxon>Embryophyta</taxon>
        <taxon>Tracheophyta</taxon>
        <taxon>Spermatophyta</taxon>
        <taxon>Magnoliopsida</taxon>
        <taxon>Liliopsida</taxon>
        <taxon>Araceae</taxon>
        <taxon>Aroideae</taxon>
        <taxon>Colocasieae</taxon>
        <taxon>Colocasia</taxon>
    </lineage>
</organism>
<feature type="domain" description="Putative plant transposon protein" evidence="1">
    <location>
        <begin position="57"/>
        <end position="235"/>
    </location>
</feature>
<evidence type="ECO:0000259" key="1">
    <source>
        <dbReference type="Pfam" id="PF20167"/>
    </source>
</evidence>
<proteinExistence type="predicted"/>
<name>A0A843WFZ3_COLES</name>
<dbReference type="Pfam" id="PF20167">
    <property type="entry name" value="Transposase_32"/>
    <property type="match status" value="1"/>
</dbReference>
<dbReference type="InterPro" id="IPR046796">
    <property type="entry name" value="Transposase_32_dom"/>
</dbReference>
<evidence type="ECO:0000313" key="2">
    <source>
        <dbReference type="EMBL" id="MQM09222.1"/>
    </source>
</evidence>
<dbReference type="EMBL" id="NMUH01004323">
    <property type="protein sequence ID" value="MQM09222.1"/>
    <property type="molecule type" value="Genomic_DNA"/>
</dbReference>
<reference evidence="2" key="1">
    <citation type="submission" date="2017-07" db="EMBL/GenBank/DDBJ databases">
        <title>Taro Niue Genome Assembly and Annotation.</title>
        <authorList>
            <person name="Atibalentja N."/>
            <person name="Keating K."/>
            <person name="Fields C.J."/>
        </authorList>
    </citation>
    <scope>NUCLEOTIDE SEQUENCE</scope>
    <source>
        <strain evidence="2">Niue_2</strain>
        <tissue evidence="2">Leaf</tissue>
    </source>
</reference>
<sequence>MAVSGTSITVGGYGAVFLTAEQQERFTTVKTKLCGHKAVDVADFEKNGMHSIVAAMERMKWTKIATLSEVSYPDLVKAFYVYLKAEEDGSLTSMVKGTQIRITYDLLESLVGVSTSDHSGVHTVDVQAKGLGIVGPEFRLKDGKLDINQVNTFNRILHFIVCQILVPRSATFSICTKADSDMMFWAIQNQTINMAEVILERMKFASAQIWDKKSKLNVSLPYAYLLTIIFQHYGISVVGAVSEKMGQAIRSRNLKKSGFSLVAGVWTKTSVAEGEAIIGEAQEVQEEAVPVIVAAAVLDAQIEQEDVRVEVPSIQEQQVQIPVVQEEAAQAEAVAAEPAVQQEVIREETSAVQEEHFAAAPVVQEEVRAKISSILEEQAADLQENEVEDSFMAPVGSSRRIEDILVENIEPVGDAVEEIVNPTSVVASILKNVLDSITSTQGRHEPKIVCEDVAVGHSEPPDGAEGRVVGHWQATTVDHPSIADGALGGCNTVTGSAERGLWASEPPVEKEAAIAGPSGPQVVEAKSAKIVEDSGPSGPNIVDEVAASRSANAELSGPSGPNIVEKVAAPRKAISLLQSAVAHTHSIAVDYATLEIPDVVFLPPIHSLVMESSMGTLIFERFERIMARVSIQLGKSLPFHRFVFREYYRGHIKSDILAPILSEWFWPKANLASTLGRLSGVSVQTWTPTLTPASSDMDANFSDLHALQSQKIREQGMASIGGMSPNGSQLVKSVW</sequence>
<dbReference type="Proteomes" id="UP000652761">
    <property type="component" value="Unassembled WGS sequence"/>
</dbReference>